<keyword evidence="1" id="KW-1133">Transmembrane helix</keyword>
<protein>
    <recommendedName>
        <fullName evidence="2">SMODS and SLOG-associating 2TM effector domain-containing protein</fullName>
    </recommendedName>
</protein>
<proteinExistence type="predicted"/>
<evidence type="ECO:0000313" key="4">
    <source>
        <dbReference type="Proteomes" id="UP000535937"/>
    </source>
</evidence>
<evidence type="ECO:0000259" key="2">
    <source>
        <dbReference type="Pfam" id="PF18160"/>
    </source>
</evidence>
<accession>A0A7W4ZAL8</accession>
<keyword evidence="1" id="KW-0472">Membrane</keyword>
<dbReference type="NCBIfam" id="NF033631">
    <property type="entry name" value="SLATT_5"/>
    <property type="match status" value="1"/>
</dbReference>
<dbReference type="RefSeq" id="WP_183459777.1">
    <property type="nucleotide sequence ID" value="NZ_JACHWZ010000009.1"/>
</dbReference>
<dbReference type="Proteomes" id="UP000535937">
    <property type="component" value="Unassembled WGS sequence"/>
</dbReference>
<dbReference type="AlphaFoldDB" id="A0A7W4ZAL8"/>
<feature type="transmembrane region" description="Helical" evidence="1">
    <location>
        <begin position="166"/>
        <end position="187"/>
    </location>
</feature>
<keyword evidence="1" id="KW-0812">Transmembrane</keyword>
<dbReference type="InterPro" id="IPR041115">
    <property type="entry name" value="SLATT_5"/>
</dbReference>
<feature type="transmembrane region" description="Helical" evidence="1">
    <location>
        <begin position="28"/>
        <end position="46"/>
    </location>
</feature>
<name>A0A7W4ZAL8_9GAMM</name>
<gene>
    <name evidence="3" type="ORF">FHS09_002253</name>
</gene>
<organism evidence="3 4">
    <name type="scientific">Microbulbifer rhizosphaerae</name>
    <dbReference type="NCBI Taxonomy" id="1562603"/>
    <lineage>
        <taxon>Bacteria</taxon>
        <taxon>Pseudomonadati</taxon>
        <taxon>Pseudomonadota</taxon>
        <taxon>Gammaproteobacteria</taxon>
        <taxon>Cellvibrionales</taxon>
        <taxon>Microbulbiferaceae</taxon>
        <taxon>Microbulbifer</taxon>
    </lineage>
</organism>
<feature type="transmembrane region" description="Helical" evidence="1">
    <location>
        <begin position="58"/>
        <end position="77"/>
    </location>
</feature>
<evidence type="ECO:0000256" key="1">
    <source>
        <dbReference type="SAM" id="Phobius"/>
    </source>
</evidence>
<reference evidence="3 4" key="1">
    <citation type="submission" date="2020-08" db="EMBL/GenBank/DDBJ databases">
        <title>Genomic Encyclopedia of Type Strains, Phase III (KMG-III): the genomes of soil and plant-associated and newly described type strains.</title>
        <authorList>
            <person name="Whitman W."/>
        </authorList>
    </citation>
    <scope>NUCLEOTIDE SEQUENCE [LARGE SCALE GENOMIC DNA]</scope>
    <source>
        <strain evidence="3 4">CECT 8799</strain>
    </source>
</reference>
<keyword evidence="4" id="KW-1185">Reference proteome</keyword>
<dbReference type="EMBL" id="JACHWZ010000009">
    <property type="protein sequence ID" value="MBB3061420.1"/>
    <property type="molecule type" value="Genomic_DNA"/>
</dbReference>
<feature type="domain" description="SMODS and SLOG-associating 2TM effector" evidence="2">
    <location>
        <begin position="4"/>
        <end position="185"/>
    </location>
</feature>
<dbReference type="Pfam" id="PF18160">
    <property type="entry name" value="SLATT_5"/>
    <property type="match status" value="1"/>
</dbReference>
<evidence type="ECO:0000313" key="3">
    <source>
        <dbReference type="EMBL" id="MBB3061420.1"/>
    </source>
</evidence>
<sequence length="195" mass="22590">MTIADSIWWTRKARIQTEKRLISNARHAQLLLLWYSFVSVSASVYYLKFNSQSEYASVAWVIFSVLVLCVSGFINGLSYKERAAVVKDSYESLNSLYRKAKKENSDPNEINKEYEQILNLCENHADIDYQKALCDTYLSHNCPRDPKKGLDRWPTKYVWFVVLKQLFIRSLSILTLYALPLLIFLVMEVSGVNQG</sequence>
<comment type="caution">
    <text evidence="3">The sequence shown here is derived from an EMBL/GenBank/DDBJ whole genome shotgun (WGS) entry which is preliminary data.</text>
</comment>